<dbReference type="SMART" id="SM00091">
    <property type="entry name" value="PAS"/>
    <property type="match status" value="2"/>
</dbReference>
<dbReference type="Proteomes" id="UP000661112">
    <property type="component" value="Unassembled WGS sequence"/>
</dbReference>
<accession>A0ABR8D1D6</accession>
<dbReference type="PANTHER" id="PTHR43304">
    <property type="entry name" value="PHYTOCHROME-LIKE PROTEIN CPH1"/>
    <property type="match status" value="1"/>
</dbReference>
<keyword evidence="3" id="KW-0597">Phosphoprotein</keyword>
<evidence type="ECO:0000256" key="4">
    <source>
        <dbReference type="ARBA" id="ARBA00022679"/>
    </source>
</evidence>
<feature type="domain" description="PAS" evidence="8">
    <location>
        <begin position="178"/>
        <end position="224"/>
    </location>
</feature>
<evidence type="ECO:0000259" key="7">
    <source>
        <dbReference type="PROSITE" id="PS50109"/>
    </source>
</evidence>
<dbReference type="InterPro" id="IPR001610">
    <property type="entry name" value="PAC"/>
</dbReference>
<dbReference type="InterPro" id="IPR035965">
    <property type="entry name" value="PAS-like_dom_sf"/>
</dbReference>
<dbReference type="SUPFAM" id="SSF55785">
    <property type="entry name" value="PYP-like sensor domain (PAS domain)"/>
    <property type="match status" value="2"/>
</dbReference>
<dbReference type="RefSeq" id="WP_190470739.1">
    <property type="nucleotide sequence ID" value="NZ_JACJSG010000011.1"/>
</dbReference>
<keyword evidence="6" id="KW-0175">Coiled coil</keyword>
<reference evidence="10 11" key="1">
    <citation type="journal article" date="2020" name="ISME J.">
        <title>Comparative genomics reveals insights into cyanobacterial evolution and habitat adaptation.</title>
        <authorList>
            <person name="Chen M.Y."/>
            <person name="Teng W.K."/>
            <person name="Zhao L."/>
            <person name="Hu C.X."/>
            <person name="Zhou Y.K."/>
            <person name="Han B.P."/>
            <person name="Song L.R."/>
            <person name="Shu W.S."/>
        </authorList>
    </citation>
    <scope>NUCLEOTIDE SEQUENCE [LARGE SCALE GENOMIC DNA]</scope>
    <source>
        <strain evidence="10 11">FACHB-119</strain>
    </source>
</reference>
<feature type="coiled-coil region" evidence="6">
    <location>
        <begin position="282"/>
        <end position="323"/>
    </location>
</feature>
<evidence type="ECO:0000313" key="11">
    <source>
        <dbReference type="Proteomes" id="UP000661112"/>
    </source>
</evidence>
<dbReference type="InterPro" id="IPR005467">
    <property type="entry name" value="His_kinase_dom"/>
</dbReference>
<dbReference type="InterPro" id="IPR000014">
    <property type="entry name" value="PAS"/>
</dbReference>
<dbReference type="PROSITE" id="PS50112">
    <property type="entry name" value="PAS"/>
    <property type="match status" value="1"/>
</dbReference>
<dbReference type="InterPro" id="IPR052162">
    <property type="entry name" value="Sensor_kinase/Photoreceptor"/>
</dbReference>
<dbReference type="Gene3D" id="3.30.565.10">
    <property type="entry name" value="Histidine kinase-like ATPase, C-terminal domain"/>
    <property type="match status" value="1"/>
</dbReference>
<evidence type="ECO:0000256" key="1">
    <source>
        <dbReference type="ARBA" id="ARBA00000085"/>
    </source>
</evidence>
<dbReference type="Pfam" id="PF02518">
    <property type="entry name" value="HATPase_c"/>
    <property type="match status" value="1"/>
</dbReference>
<dbReference type="SMART" id="SM00387">
    <property type="entry name" value="HATPase_c"/>
    <property type="match status" value="1"/>
</dbReference>
<feature type="domain" description="PAC" evidence="9">
    <location>
        <begin position="230"/>
        <end position="280"/>
    </location>
</feature>
<keyword evidence="5" id="KW-0418">Kinase</keyword>
<evidence type="ECO:0000313" key="10">
    <source>
        <dbReference type="EMBL" id="MBD2500940.1"/>
    </source>
</evidence>
<protein>
    <recommendedName>
        <fullName evidence="2">histidine kinase</fullName>
        <ecNumber evidence="2">2.7.13.3</ecNumber>
    </recommendedName>
</protein>
<organism evidence="10 11">
    <name type="scientific">Anabaena azotica FACHB-119</name>
    <dbReference type="NCBI Taxonomy" id="947527"/>
    <lineage>
        <taxon>Bacteria</taxon>
        <taxon>Bacillati</taxon>
        <taxon>Cyanobacteriota</taxon>
        <taxon>Cyanophyceae</taxon>
        <taxon>Nostocales</taxon>
        <taxon>Nostocaceae</taxon>
        <taxon>Anabaena</taxon>
        <taxon>Anabaena azotica</taxon>
    </lineage>
</organism>
<evidence type="ECO:0000256" key="5">
    <source>
        <dbReference type="ARBA" id="ARBA00022777"/>
    </source>
</evidence>
<dbReference type="InterPro" id="IPR000700">
    <property type="entry name" value="PAS-assoc_C"/>
</dbReference>
<keyword evidence="4" id="KW-0808">Transferase</keyword>
<feature type="domain" description="Histidine kinase" evidence="7">
    <location>
        <begin position="330"/>
        <end position="558"/>
    </location>
</feature>
<evidence type="ECO:0000256" key="3">
    <source>
        <dbReference type="ARBA" id="ARBA00022553"/>
    </source>
</evidence>
<dbReference type="SUPFAM" id="SSF55874">
    <property type="entry name" value="ATPase domain of HSP90 chaperone/DNA topoisomerase II/histidine kinase"/>
    <property type="match status" value="1"/>
</dbReference>
<dbReference type="PROSITE" id="PS50113">
    <property type="entry name" value="PAC"/>
    <property type="match status" value="1"/>
</dbReference>
<comment type="caution">
    <text evidence="10">The sequence shown here is derived from an EMBL/GenBank/DDBJ whole genome shotgun (WGS) entry which is preliminary data.</text>
</comment>
<dbReference type="CDD" id="cd00130">
    <property type="entry name" value="PAS"/>
    <property type="match status" value="2"/>
</dbReference>
<dbReference type="InterPro" id="IPR036890">
    <property type="entry name" value="HATPase_C_sf"/>
</dbReference>
<dbReference type="EMBL" id="JACJSG010000011">
    <property type="protein sequence ID" value="MBD2500940.1"/>
    <property type="molecule type" value="Genomic_DNA"/>
</dbReference>
<proteinExistence type="predicted"/>
<gene>
    <name evidence="10" type="ORF">H6G83_10035</name>
</gene>
<evidence type="ECO:0000259" key="8">
    <source>
        <dbReference type="PROSITE" id="PS50112"/>
    </source>
</evidence>
<dbReference type="InterPro" id="IPR003594">
    <property type="entry name" value="HATPase_dom"/>
</dbReference>
<dbReference type="PANTHER" id="PTHR43304:SF1">
    <property type="entry name" value="PAC DOMAIN-CONTAINING PROTEIN"/>
    <property type="match status" value="1"/>
</dbReference>
<dbReference type="Pfam" id="PF13426">
    <property type="entry name" value="PAS_9"/>
    <property type="match status" value="1"/>
</dbReference>
<dbReference type="PROSITE" id="PS50109">
    <property type="entry name" value="HIS_KIN"/>
    <property type="match status" value="1"/>
</dbReference>
<evidence type="ECO:0000256" key="6">
    <source>
        <dbReference type="SAM" id="Coils"/>
    </source>
</evidence>
<sequence>MIIFQDNLFAGRSKGHRVDEIVEPQPQQQHIRDSQATEAQYQAILNAIPDPIFRISRDGHFLPLSKQAPDTACSGKGLIGKNLYNILPTDVATLMSEIILKTLDTGILQACEYQLSTPLGIQDYEARLVVSGLDEVLVMVRDITERKQTEIALRNLAQKFSTAFNCSPDPISISTLKEGRYIEVNDSFVKLSGYERDEVIDRTTWELNIWVNEGDRTKLLQELQTQGLVRDRQIRLRCKSGKIITVQVSAEVIELDGIPHILAVTHDITERQQTEAKLLQAAQQQAELYQKLTDLNANLEHQVQERTAQLEQKMQELAQMQQIKNVVLHTVAHDLRTSVIGNLMVLENLGMGSRGDEKQSPVPNPQSLISVPRSIIDRMIQGNKRQMVMLDSLLEIHSCQEQGLKLHCQLVPFGGMLETAIAGLQPLLNENQATFTNLLPQDLPLVMADQERLEKVLINLFTYSLHQNPPGLNFTLKATVEDGMIRTYIQDNGVTMSQADCDRLFDLEIRDPQSPCSTAICLRMYLCRQIIQAHGGQIAATNHPQQGLTFWFTLPFSSYSRG</sequence>
<dbReference type="Gene3D" id="1.10.287.130">
    <property type="match status" value="1"/>
</dbReference>
<evidence type="ECO:0000259" key="9">
    <source>
        <dbReference type="PROSITE" id="PS50113"/>
    </source>
</evidence>
<dbReference type="SMART" id="SM00086">
    <property type="entry name" value="PAC"/>
    <property type="match status" value="1"/>
</dbReference>
<dbReference type="NCBIfam" id="TIGR00229">
    <property type="entry name" value="sensory_box"/>
    <property type="match status" value="2"/>
</dbReference>
<keyword evidence="11" id="KW-1185">Reference proteome</keyword>
<comment type="catalytic activity">
    <reaction evidence="1">
        <text>ATP + protein L-histidine = ADP + protein N-phospho-L-histidine.</text>
        <dbReference type="EC" id="2.7.13.3"/>
    </reaction>
</comment>
<evidence type="ECO:0000256" key="2">
    <source>
        <dbReference type="ARBA" id="ARBA00012438"/>
    </source>
</evidence>
<dbReference type="EC" id="2.7.13.3" evidence="2"/>
<name>A0ABR8D1D6_9NOST</name>
<dbReference type="Gene3D" id="3.30.450.20">
    <property type="entry name" value="PAS domain"/>
    <property type="match status" value="2"/>
</dbReference>